<feature type="region of interest" description="Disordered" evidence="5">
    <location>
        <begin position="1"/>
        <end position="116"/>
    </location>
</feature>
<proteinExistence type="predicted"/>
<name>A0ABX1S2E3_9FLAO</name>
<feature type="compositionally biased region" description="Acidic residues" evidence="5">
    <location>
        <begin position="37"/>
        <end position="49"/>
    </location>
</feature>
<sequence>EETTGIDNPATPEVPTGTSDENDPCDPMHTAVALTDTDGDGLTDCEETTGIDNPNTPEDPNSYGSGPFDPNNACDPVGITTIDSDGDGLTDCEETTGIDDPSTSEVPTGISDVNDPCDPMHTAVALVDTDGDGLTDCEETTGIDNP</sequence>
<protein>
    <submittedName>
        <fullName evidence="6">Uncharacterized protein</fullName>
    </submittedName>
</protein>
<evidence type="ECO:0000256" key="3">
    <source>
        <dbReference type="ARBA" id="ARBA00022729"/>
    </source>
</evidence>
<comment type="subcellular location">
    <subcellularLocation>
        <location evidence="1">Secreted</location>
    </subcellularLocation>
</comment>
<dbReference type="Proteomes" id="UP000746690">
    <property type="component" value="Unassembled WGS sequence"/>
</dbReference>
<feature type="compositionally biased region" description="Acidic residues" evidence="5">
    <location>
        <begin position="84"/>
        <end position="97"/>
    </location>
</feature>
<organism evidence="6 7">
    <name type="scientific">Flavivirga algicola</name>
    <dbReference type="NCBI Taxonomy" id="2729136"/>
    <lineage>
        <taxon>Bacteria</taxon>
        <taxon>Pseudomonadati</taxon>
        <taxon>Bacteroidota</taxon>
        <taxon>Flavobacteriia</taxon>
        <taxon>Flavobacteriales</taxon>
        <taxon>Flavobacteriaceae</taxon>
        <taxon>Flavivirga</taxon>
    </lineage>
</organism>
<evidence type="ECO:0000256" key="5">
    <source>
        <dbReference type="SAM" id="MobiDB-lite"/>
    </source>
</evidence>
<evidence type="ECO:0000256" key="2">
    <source>
        <dbReference type="ARBA" id="ARBA00022525"/>
    </source>
</evidence>
<gene>
    <name evidence="6" type="ORF">HHX25_21070</name>
</gene>
<evidence type="ECO:0000313" key="7">
    <source>
        <dbReference type="Proteomes" id="UP000746690"/>
    </source>
</evidence>
<reference evidence="6 7" key="1">
    <citation type="submission" date="2020-04" db="EMBL/GenBank/DDBJ databases">
        <title>A Flavivirga sp. nov.</title>
        <authorList>
            <person name="Sun X."/>
        </authorList>
    </citation>
    <scope>NUCLEOTIDE SEQUENCE [LARGE SCALE GENOMIC DNA]</scope>
    <source>
        <strain evidence="6 7">Y03</strain>
    </source>
</reference>
<feature type="non-terminal residue" evidence="6">
    <location>
        <position position="1"/>
    </location>
</feature>
<evidence type="ECO:0000256" key="1">
    <source>
        <dbReference type="ARBA" id="ARBA00004613"/>
    </source>
</evidence>
<keyword evidence="2" id="KW-0964">Secreted</keyword>
<keyword evidence="3" id="KW-0732">Signal</keyword>
<feature type="compositionally biased region" description="Polar residues" evidence="5">
    <location>
        <begin position="51"/>
        <end position="64"/>
    </location>
</feature>
<evidence type="ECO:0000313" key="6">
    <source>
        <dbReference type="EMBL" id="NMH90002.1"/>
    </source>
</evidence>
<dbReference type="EMBL" id="JABBHF010000032">
    <property type="protein sequence ID" value="NMH90002.1"/>
    <property type="molecule type" value="Genomic_DNA"/>
</dbReference>
<feature type="non-terminal residue" evidence="6">
    <location>
        <position position="146"/>
    </location>
</feature>
<accession>A0ABX1S2E3</accession>
<dbReference type="RefSeq" id="WP_394352865.1">
    <property type="nucleotide sequence ID" value="NZ_JABBHF010000032.1"/>
</dbReference>
<dbReference type="SUPFAM" id="SSF69318">
    <property type="entry name" value="Integrin alpha N-terminal domain"/>
    <property type="match status" value="1"/>
</dbReference>
<evidence type="ECO:0000256" key="4">
    <source>
        <dbReference type="ARBA" id="ARBA00022837"/>
    </source>
</evidence>
<dbReference type="Pfam" id="PF18884">
    <property type="entry name" value="TSP3_bac"/>
    <property type="match status" value="3"/>
</dbReference>
<dbReference type="InterPro" id="IPR028994">
    <property type="entry name" value="Integrin_alpha_N"/>
</dbReference>
<dbReference type="InterPro" id="IPR059100">
    <property type="entry name" value="TSP3_bac"/>
</dbReference>
<keyword evidence="4" id="KW-0106">Calcium</keyword>
<comment type="caution">
    <text evidence="6">The sequence shown here is derived from an EMBL/GenBank/DDBJ whole genome shotgun (WGS) entry which is preliminary data.</text>
</comment>
<keyword evidence="7" id="KW-1185">Reference proteome</keyword>